<dbReference type="GeneID" id="5880015"/>
<gene>
    <name evidence="3" type="ORF">EDI_342260</name>
</gene>
<protein>
    <recommendedName>
        <fullName evidence="2">Ribophorin II C-terminal domain-containing protein</fullName>
    </recommendedName>
</protein>
<name>B0E9Q8_ENTDS</name>
<dbReference type="AlphaFoldDB" id="B0E9Q8"/>
<feature type="transmembrane region" description="Helical" evidence="1">
    <location>
        <begin position="52"/>
        <end position="74"/>
    </location>
</feature>
<keyword evidence="1" id="KW-1133">Transmembrane helix</keyword>
<reference evidence="4" key="1">
    <citation type="submission" date="2007-12" db="EMBL/GenBank/DDBJ databases">
        <title>Annotation of Entamoeba dispar SAW760.</title>
        <authorList>
            <person name="Lorenzi H."/>
            <person name="Inman J."/>
            <person name="Schobel S."/>
            <person name="Amedeo P."/>
            <person name="Caler E."/>
        </authorList>
    </citation>
    <scope>NUCLEOTIDE SEQUENCE [LARGE SCALE GENOMIC DNA]</scope>
    <source>
        <strain evidence="4">ATCC PRA-260 / SAW760</strain>
    </source>
</reference>
<feature type="domain" description="Ribophorin II C-terminal" evidence="2">
    <location>
        <begin position="12"/>
        <end position="94"/>
    </location>
</feature>
<evidence type="ECO:0000313" key="3">
    <source>
        <dbReference type="EMBL" id="EDR28776.1"/>
    </source>
</evidence>
<proteinExistence type="predicted"/>
<evidence type="ECO:0000313" key="4">
    <source>
        <dbReference type="Proteomes" id="UP000008076"/>
    </source>
</evidence>
<dbReference type="OMA" id="MRTIQFK"/>
<keyword evidence="1" id="KW-0812">Transmembrane</keyword>
<dbReference type="RefSeq" id="XP_001735083.1">
    <property type="nucleotide sequence ID" value="XM_001735031.1"/>
</dbReference>
<evidence type="ECO:0000256" key="1">
    <source>
        <dbReference type="SAM" id="Phobius"/>
    </source>
</evidence>
<feature type="transmembrane region" description="Helical" evidence="1">
    <location>
        <begin position="20"/>
        <end position="40"/>
    </location>
</feature>
<organism evidence="4">
    <name type="scientific">Entamoeba dispar (strain ATCC PRA-260 / SAW760)</name>
    <dbReference type="NCBI Taxonomy" id="370354"/>
    <lineage>
        <taxon>Eukaryota</taxon>
        <taxon>Amoebozoa</taxon>
        <taxon>Evosea</taxon>
        <taxon>Archamoebae</taxon>
        <taxon>Mastigamoebida</taxon>
        <taxon>Entamoebidae</taxon>
        <taxon>Entamoeba</taxon>
    </lineage>
</organism>
<keyword evidence="1" id="KW-0472">Membrane</keyword>
<feature type="transmembrane region" description="Helical" evidence="1">
    <location>
        <begin position="80"/>
        <end position="99"/>
    </location>
</feature>
<dbReference type="eggNOG" id="ENOG502RI1E">
    <property type="taxonomic scope" value="Eukaryota"/>
</dbReference>
<dbReference type="InterPro" id="IPR056790">
    <property type="entry name" value="Ribophorin_II_C"/>
</dbReference>
<evidence type="ECO:0000259" key="2">
    <source>
        <dbReference type="Pfam" id="PF25147"/>
    </source>
</evidence>
<accession>B0E9Q8</accession>
<keyword evidence="4" id="KW-1185">Reference proteome</keyword>
<dbReference type="Proteomes" id="UP000008076">
    <property type="component" value="Unassembled WGS sequence"/>
</dbReference>
<dbReference type="Pfam" id="PF25147">
    <property type="entry name" value="Ribophorin_II_C"/>
    <property type="match status" value="1"/>
</dbReference>
<dbReference type="EMBL" id="DS548370">
    <property type="protein sequence ID" value="EDR28776.1"/>
    <property type="molecule type" value="Genomic_DNA"/>
</dbReference>
<dbReference type="OrthoDB" id="29867at2759"/>
<sequence>MIKDLIIVKQENEQPTNPAISSLFSIFVIGTFAILLISLMRTIQFKKLHFGFFTLLFIIVLSATFVFIAYFWFFLTLLEAVGLFLLIAPVTCLFAFCAAKVSL</sequence>
<dbReference type="KEGG" id="edi:EDI_342260"/>